<dbReference type="Gene3D" id="3.60.20.10">
    <property type="entry name" value="Glutamine Phosphoribosylpyrophosphate, subunit 1, domain 1"/>
    <property type="match status" value="1"/>
</dbReference>
<accession>A0A7D5QA78</accession>
<dbReference type="AlphaFoldDB" id="A0A7D5QA78"/>
<evidence type="ECO:0000256" key="8">
    <source>
        <dbReference type="ARBA" id="ARBA00023145"/>
    </source>
</evidence>
<evidence type="ECO:0000256" key="1">
    <source>
        <dbReference type="ARBA" id="ARBA00001198"/>
    </source>
</evidence>
<dbReference type="OrthoDB" id="6330at2157"/>
<evidence type="ECO:0000256" key="4">
    <source>
        <dbReference type="ARBA" id="ARBA00022698"/>
    </source>
</evidence>
<evidence type="ECO:0000313" key="12">
    <source>
        <dbReference type="Proteomes" id="UP000509626"/>
    </source>
</evidence>
<evidence type="ECO:0000256" key="2">
    <source>
        <dbReference type="ARBA" id="ARBA00022490"/>
    </source>
</evidence>
<comment type="catalytic activity">
    <reaction evidence="1 9">
        <text>Cleavage of peptide bonds with very broad specificity.</text>
        <dbReference type="EC" id="3.4.25.1"/>
    </reaction>
</comment>
<feature type="chain" id="PRO_5028538690" description="Proteasome subunit beta" evidence="9">
    <location>
        <begin position="9"/>
        <end position="202"/>
    </location>
</feature>
<comment type="subcellular location">
    <subcellularLocation>
        <location evidence="9">Cytoplasm</location>
    </subcellularLocation>
</comment>
<dbReference type="SUPFAM" id="SSF56235">
    <property type="entry name" value="N-terminal nucleophile aminohydrolases (Ntn hydrolases)"/>
    <property type="match status" value="1"/>
</dbReference>
<proteinExistence type="inferred from homology"/>
<evidence type="ECO:0000256" key="5">
    <source>
        <dbReference type="ARBA" id="ARBA00022801"/>
    </source>
</evidence>
<dbReference type="EC" id="3.4.25.1" evidence="9"/>
<evidence type="ECO:0000256" key="9">
    <source>
        <dbReference type="HAMAP-Rule" id="MF_02113"/>
    </source>
</evidence>
<dbReference type="PROSITE" id="PS51476">
    <property type="entry name" value="PROTEASOME_BETA_2"/>
    <property type="match status" value="1"/>
</dbReference>
<dbReference type="EMBL" id="CP058579">
    <property type="protein sequence ID" value="QLG62416.1"/>
    <property type="molecule type" value="Genomic_DNA"/>
</dbReference>
<dbReference type="InterPro" id="IPR000243">
    <property type="entry name" value="Pept_T1A_subB"/>
</dbReference>
<comment type="similarity">
    <text evidence="9">Belongs to the peptidase T1B family.</text>
</comment>
<evidence type="ECO:0000256" key="10">
    <source>
        <dbReference type="PIRSR" id="PIRSR600243-1"/>
    </source>
</evidence>
<keyword evidence="8 9" id="KW-0865">Zymogen</keyword>
<dbReference type="PANTHER" id="PTHR32194">
    <property type="entry name" value="METALLOPROTEASE TLDD"/>
    <property type="match status" value="1"/>
</dbReference>
<dbReference type="PRINTS" id="PR00141">
    <property type="entry name" value="PROTEASOME"/>
</dbReference>
<dbReference type="GeneID" id="56038198"/>
<dbReference type="GO" id="GO:0005737">
    <property type="term" value="C:cytoplasm"/>
    <property type="evidence" value="ECO:0007669"/>
    <property type="project" value="UniProtKB-SubCell"/>
</dbReference>
<protein>
    <recommendedName>
        <fullName evidence="9">Proteasome subunit beta</fullName>
        <ecNumber evidence="9">3.4.25.1</ecNumber>
    </recommendedName>
    <alternativeName>
        <fullName evidence="9">20S proteasome beta subunit</fullName>
    </alternativeName>
    <alternativeName>
        <fullName evidence="9">Proteasome core protein PsmB</fullName>
    </alternativeName>
</protein>
<dbReference type="HAMAP" id="MF_02113_A">
    <property type="entry name" value="Proteasome_B_A"/>
    <property type="match status" value="1"/>
</dbReference>
<feature type="active site" description="Nucleophile" evidence="9 10">
    <location>
        <position position="9"/>
    </location>
</feature>
<dbReference type="InterPro" id="IPR001353">
    <property type="entry name" value="Proteasome_sua/b"/>
</dbReference>
<dbReference type="GO" id="GO:0004298">
    <property type="term" value="F:threonine-type endopeptidase activity"/>
    <property type="evidence" value="ECO:0007669"/>
    <property type="project" value="UniProtKB-UniRule"/>
</dbReference>
<dbReference type="PANTHER" id="PTHR32194:SF0">
    <property type="entry name" value="ATP-DEPENDENT PROTEASE SUBUNIT HSLV"/>
    <property type="match status" value="1"/>
</dbReference>
<feature type="propeptide" id="PRO_5028538691" description="Removed in mature form; by autocatalysis" evidence="9">
    <location>
        <begin position="1"/>
        <end position="8"/>
    </location>
</feature>
<dbReference type="GO" id="GO:0019774">
    <property type="term" value="C:proteasome core complex, beta-subunit complex"/>
    <property type="evidence" value="ECO:0007669"/>
    <property type="project" value="UniProtKB-UniRule"/>
</dbReference>
<evidence type="ECO:0000313" key="11">
    <source>
        <dbReference type="EMBL" id="QLG62416.1"/>
    </source>
</evidence>
<dbReference type="GO" id="GO:0010498">
    <property type="term" value="P:proteasomal protein catabolic process"/>
    <property type="evidence" value="ECO:0007669"/>
    <property type="project" value="UniProtKB-UniRule"/>
</dbReference>
<dbReference type="InterPro" id="IPR019983">
    <property type="entry name" value="Pept_T1A_Psome_bsu_arc"/>
</dbReference>
<comment type="subunit">
    <text evidence="9">The 20S proteasome core is composed of 14 alpha and 14 beta subunits that assemble into four stacked heptameric rings, resulting in a barrel-shaped structure. The two inner rings, each composed of seven catalytic beta subunits, are sandwiched by two outer rings, each composed of seven alpha subunits. The catalytic chamber with the active sites is on the inside of the barrel. Has a gated structure, the ends of the cylinder being occluded by the N-termini of the alpha-subunits. Is capped at one or both ends by the proteasome regulatory ATPase, PAN.</text>
</comment>
<dbReference type="Pfam" id="PF00227">
    <property type="entry name" value="Proteasome"/>
    <property type="match status" value="1"/>
</dbReference>
<evidence type="ECO:0000256" key="7">
    <source>
        <dbReference type="ARBA" id="ARBA00022942"/>
    </source>
</evidence>
<keyword evidence="7 9" id="KW-0647">Proteasome</keyword>
<keyword evidence="3 9" id="KW-0645">Protease</keyword>
<sequence length="202" mass="20774">METETEFGTTIVGLVADGRVVLASDRRASVGGMVSSKRAEKVFPVGDRAALAFTGVVGDAQALVPKLESEVRLYETRRGRRLSVPALATLTRNVMGEDPVRVQHLLAGVDADGPHLYSFDAGGAALEQPYAADGSGGPTAYGVLENGYDAELELADARAVAADAVAAASERDLASGNGLNVAVVADGDVSVDRYDDPAAVAS</sequence>
<gene>
    <name evidence="9" type="primary">psmB</name>
    <name evidence="11" type="ORF">HUG12_12025</name>
</gene>
<dbReference type="InterPro" id="IPR029055">
    <property type="entry name" value="Ntn_hydrolases_N"/>
</dbReference>
<organism evidence="11 12">
    <name type="scientific">Halorarum salinum</name>
    <dbReference type="NCBI Taxonomy" id="2743089"/>
    <lineage>
        <taxon>Archaea</taxon>
        <taxon>Methanobacteriati</taxon>
        <taxon>Methanobacteriota</taxon>
        <taxon>Stenosarchaea group</taxon>
        <taxon>Halobacteria</taxon>
        <taxon>Halobacteriales</taxon>
        <taxon>Haloferacaceae</taxon>
        <taxon>Halorarum</taxon>
    </lineage>
</organism>
<evidence type="ECO:0000256" key="6">
    <source>
        <dbReference type="ARBA" id="ARBA00022813"/>
    </source>
</evidence>
<dbReference type="RefSeq" id="WP_179269001.1">
    <property type="nucleotide sequence ID" value="NZ_CP058579.1"/>
</dbReference>
<reference evidence="11 12" key="1">
    <citation type="submission" date="2020-06" db="EMBL/GenBank/DDBJ databases">
        <title>NJ-3-1, isolated from saline soil.</title>
        <authorList>
            <person name="Cui H.L."/>
            <person name="Shi X."/>
        </authorList>
    </citation>
    <scope>NUCLEOTIDE SEQUENCE [LARGE SCALE GENOMIC DNA]</scope>
    <source>
        <strain evidence="11 12">NJ-3-1</strain>
    </source>
</reference>
<dbReference type="KEGG" id="halu:HUG12_12025"/>
<keyword evidence="4 9" id="KW-0888">Threonine protease</keyword>
<keyword evidence="5 9" id="KW-0378">Hydrolase</keyword>
<dbReference type="Proteomes" id="UP000509626">
    <property type="component" value="Chromosome"/>
</dbReference>
<comment type="function">
    <text evidence="9">Component of the proteasome core, a large protease complex with broad specificity involved in protein degradation.</text>
</comment>
<dbReference type="InterPro" id="IPR023333">
    <property type="entry name" value="Proteasome_suB-type"/>
</dbReference>
<evidence type="ECO:0000256" key="3">
    <source>
        <dbReference type="ARBA" id="ARBA00022670"/>
    </source>
</evidence>
<keyword evidence="12" id="KW-1185">Reference proteome</keyword>
<keyword evidence="6 9" id="KW-0068">Autocatalytic cleavage</keyword>
<name>A0A7D5QA78_9EURY</name>
<comment type="activity regulation">
    <text evidence="9">The formation of the proteasomal ATPase PAN-20S proteasome complex, via the docking of the C-termini of PAN into the intersubunit pockets in the alpha-rings, triggers opening of the gate for substrate entry. Interconversion between the open-gate and close-gate conformations leads to a dynamic regulation of the 20S proteasome proteolysis activity.</text>
</comment>
<keyword evidence="2 9" id="KW-0963">Cytoplasm</keyword>